<evidence type="ECO:0000313" key="3">
    <source>
        <dbReference type="Proteomes" id="UP000633509"/>
    </source>
</evidence>
<organism evidence="2 3">
    <name type="scientific">Nonomuraea angiospora</name>
    <dbReference type="NCBI Taxonomy" id="46172"/>
    <lineage>
        <taxon>Bacteria</taxon>
        <taxon>Bacillati</taxon>
        <taxon>Actinomycetota</taxon>
        <taxon>Actinomycetes</taxon>
        <taxon>Streptosporangiales</taxon>
        <taxon>Streptosporangiaceae</taxon>
        <taxon>Nonomuraea</taxon>
    </lineage>
</organism>
<gene>
    <name evidence="2" type="ORF">H4W80_008187</name>
</gene>
<accession>A0ABR9MAI3</accession>
<evidence type="ECO:0000256" key="1">
    <source>
        <dbReference type="SAM" id="MobiDB-lite"/>
    </source>
</evidence>
<feature type="region of interest" description="Disordered" evidence="1">
    <location>
        <begin position="138"/>
        <end position="164"/>
    </location>
</feature>
<sequence length="164" mass="17013">MGARVAAAGGGWRRLAAMEVVPPAAGHVSVSPVAADVVAEQVVPNLGATCPEHPGCPAVRACTWWIWTGAARVRTPSCRTCRRCRPARGASAGPLGEKEFSRRAARLMDSRTGVFAEIEEGEYGQLPLHVSVTMAADPMGALGGAGAGERSGGRTSPPRDTGRR</sequence>
<comment type="caution">
    <text evidence="2">The sequence shown here is derived from an EMBL/GenBank/DDBJ whole genome shotgun (WGS) entry which is preliminary data.</text>
</comment>
<evidence type="ECO:0000313" key="2">
    <source>
        <dbReference type="EMBL" id="MBE1589929.1"/>
    </source>
</evidence>
<dbReference type="Proteomes" id="UP000633509">
    <property type="component" value="Unassembled WGS sequence"/>
</dbReference>
<protein>
    <submittedName>
        <fullName evidence="2">Uncharacterized protein</fullName>
    </submittedName>
</protein>
<keyword evidence="3" id="KW-1185">Reference proteome</keyword>
<name>A0ABR9MAI3_9ACTN</name>
<dbReference type="RefSeq" id="WP_192789888.1">
    <property type="nucleotide sequence ID" value="NZ_JADBEK010000001.1"/>
</dbReference>
<feature type="compositionally biased region" description="Gly residues" evidence="1">
    <location>
        <begin position="141"/>
        <end position="150"/>
    </location>
</feature>
<proteinExistence type="predicted"/>
<dbReference type="EMBL" id="JADBEK010000001">
    <property type="protein sequence ID" value="MBE1589929.1"/>
    <property type="molecule type" value="Genomic_DNA"/>
</dbReference>
<reference evidence="2 3" key="1">
    <citation type="submission" date="2020-10" db="EMBL/GenBank/DDBJ databases">
        <title>Sequencing the genomes of 1000 actinobacteria strains.</title>
        <authorList>
            <person name="Klenk H.-P."/>
        </authorList>
    </citation>
    <scope>NUCLEOTIDE SEQUENCE [LARGE SCALE GENOMIC DNA]</scope>
    <source>
        <strain evidence="2 3">DSM 43173</strain>
    </source>
</reference>